<reference evidence="2 3" key="1">
    <citation type="journal article" date="2019" name="Nat. Ecol. Evol.">
        <title>Megaphylogeny resolves global patterns of mushroom evolution.</title>
        <authorList>
            <person name="Varga T."/>
            <person name="Krizsan K."/>
            <person name="Foldi C."/>
            <person name="Dima B."/>
            <person name="Sanchez-Garcia M."/>
            <person name="Sanchez-Ramirez S."/>
            <person name="Szollosi G.J."/>
            <person name="Szarkandi J.G."/>
            <person name="Papp V."/>
            <person name="Albert L."/>
            <person name="Andreopoulos W."/>
            <person name="Angelini C."/>
            <person name="Antonin V."/>
            <person name="Barry K.W."/>
            <person name="Bougher N.L."/>
            <person name="Buchanan P."/>
            <person name="Buyck B."/>
            <person name="Bense V."/>
            <person name="Catcheside P."/>
            <person name="Chovatia M."/>
            <person name="Cooper J."/>
            <person name="Damon W."/>
            <person name="Desjardin D."/>
            <person name="Finy P."/>
            <person name="Geml J."/>
            <person name="Haridas S."/>
            <person name="Hughes K."/>
            <person name="Justo A."/>
            <person name="Karasinski D."/>
            <person name="Kautmanova I."/>
            <person name="Kiss B."/>
            <person name="Kocsube S."/>
            <person name="Kotiranta H."/>
            <person name="LaButti K.M."/>
            <person name="Lechner B.E."/>
            <person name="Liimatainen K."/>
            <person name="Lipzen A."/>
            <person name="Lukacs Z."/>
            <person name="Mihaltcheva S."/>
            <person name="Morgado L.N."/>
            <person name="Niskanen T."/>
            <person name="Noordeloos M.E."/>
            <person name="Ohm R.A."/>
            <person name="Ortiz-Santana B."/>
            <person name="Ovrebo C."/>
            <person name="Racz N."/>
            <person name="Riley R."/>
            <person name="Savchenko A."/>
            <person name="Shiryaev A."/>
            <person name="Soop K."/>
            <person name="Spirin V."/>
            <person name="Szebenyi C."/>
            <person name="Tomsovsky M."/>
            <person name="Tulloss R.E."/>
            <person name="Uehling J."/>
            <person name="Grigoriev I.V."/>
            <person name="Vagvolgyi C."/>
            <person name="Papp T."/>
            <person name="Martin F.M."/>
            <person name="Miettinen O."/>
            <person name="Hibbett D.S."/>
            <person name="Nagy L.G."/>
        </authorList>
    </citation>
    <scope>NUCLEOTIDE SEQUENCE [LARGE SCALE GENOMIC DNA]</scope>
    <source>
        <strain evidence="2 3">HHB13444</strain>
    </source>
</reference>
<dbReference type="AlphaFoldDB" id="A0A5C3NTW1"/>
<feature type="non-terminal residue" evidence="2">
    <location>
        <position position="531"/>
    </location>
</feature>
<evidence type="ECO:0000313" key="2">
    <source>
        <dbReference type="EMBL" id="TFK79838.1"/>
    </source>
</evidence>
<protein>
    <submittedName>
        <fullName evidence="2">Uncharacterized protein</fullName>
    </submittedName>
</protein>
<keyword evidence="3" id="KW-1185">Reference proteome</keyword>
<dbReference type="Proteomes" id="UP000308197">
    <property type="component" value="Unassembled WGS sequence"/>
</dbReference>
<gene>
    <name evidence="2" type="ORF">K466DRAFT_570002</name>
</gene>
<feature type="region of interest" description="Disordered" evidence="1">
    <location>
        <begin position="488"/>
        <end position="509"/>
    </location>
</feature>
<feature type="compositionally biased region" description="Pro residues" evidence="1">
    <location>
        <begin position="497"/>
        <end position="509"/>
    </location>
</feature>
<name>A0A5C3NTW1_9APHY</name>
<dbReference type="InParanoid" id="A0A5C3NTW1"/>
<dbReference type="EMBL" id="ML211918">
    <property type="protein sequence ID" value="TFK79838.1"/>
    <property type="molecule type" value="Genomic_DNA"/>
</dbReference>
<feature type="region of interest" description="Disordered" evidence="1">
    <location>
        <begin position="255"/>
        <end position="279"/>
    </location>
</feature>
<feature type="region of interest" description="Disordered" evidence="1">
    <location>
        <begin position="122"/>
        <end position="146"/>
    </location>
</feature>
<feature type="compositionally biased region" description="Polar residues" evidence="1">
    <location>
        <begin position="136"/>
        <end position="146"/>
    </location>
</feature>
<accession>A0A5C3NTW1</accession>
<evidence type="ECO:0000256" key="1">
    <source>
        <dbReference type="SAM" id="MobiDB-lite"/>
    </source>
</evidence>
<feature type="compositionally biased region" description="Polar residues" evidence="1">
    <location>
        <begin position="228"/>
        <end position="241"/>
    </location>
</feature>
<organism evidence="2 3">
    <name type="scientific">Polyporus arcularius HHB13444</name>
    <dbReference type="NCBI Taxonomy" id="1314778"/>
    <lineage>
        <taxon>Eukaryota</taxon>
        <taxon>Fungi</taxon>
        <taxon>Dikarya</taxon>
        <taxon>Basidiomycota</taxon>
        <taxon>Agaricomycotina</taxon>
        <taxon>Agaricomycetes</taxon>
        <taxon>Polyporales</taxon>
        <taxon>Polyporaceae</taxon>
        <taxon>Polyporus</taxon>
    </lineage>
</organism>
<proteinExistence type="predicted"/>
<evidence type="ECO:0000313" key="3">
    <source>
        <dbReference type="Proteomes" id="UP000308197"/>
    </source>
</evidence>
<feature type="region of interest" description="Disordered" evidence="1">
    <location>
        <begin position="192"/>
        <end position="241"/>
    </location>
</feature>
<sequence>MSSPPLIRSLTAKDPGPVVVTTLSKHLTHSGYECDVLPEMRKSIGSVMRPRCPGVSGSLAISGVTQMHPHGSARMIDKYISRRMHPSNISPPKPRIASVNVSEDASVWEWETNRLLCDPSASLHAGREKPHHKTTRGQTSSPKITISHNSAPREHIAVVCSTPLADMKSHGIQRAHELGENAVRVGNSLGVGERQQELGGGGSRDRSELAGRMRARRSRSLSGRPDATLQTASSFGCSHNTGTVEMTRDRFLPSAPESLPGLGSATVAGRRRGTSSTRDSWLIKARPTAHPRGRPCALARSQDLPAGLTGRPRKTVPVTTMFARRRLAVQPSEMQSHFGDLQRASWPADALLYSYLRGQIRCFYNGGELPVPPAVSGSGLGHVGCAFWPIQGVSRLCADLPDVPLAEASCPLYAAVPGCQELIPTRSVDLPPVSGCSNSEDVHDALSVTTSSVRMISGRSRWPEEVPVASAIFSLLLCARLSDFPNAAQRAKQRPASDPPSPPTPPLPPDAWLNSVLGITFWGEHAMTCDE</sequence>